<evidence type="ECO:0000259" key="21">
    <source>
        <dbReference type="Pfam" id="PF16212"/>
    </source>
</evidence>
<dbReference type="Gene3D" id="3.40.50.1000">
    <property type="entry name" value="HAD superfamily/HAD-like"/>
    <property type="match status" value="2"/>
</dbReference>
<dbReference type="GO" id="GO:0045332">
    <property type="term" value="P:phospholipid translocation"/>
    <property type="evidence" value="ECO:0007669"/>
    <property type="project" value="TreeGrafter"/>
</dbReference>
<evidence type="ECO:0000256" key="18">
    <source>
        <dbReference type="SAM" id="Phobius"/>
    </source>
</evidence>
<feature type="region of interest" description="Disordered" evidence="17">
    <location>
        <begin position="449"/>
        <end position="648"/>
    </location>
</feature>
<dbReference type="SUPFAM" id="SSF81660">
    <property type="entry name" value="Metal cation-transporting ATPase, ATP-binding domain N"/>
    <property type="match status" value="1"/>
</dbReference>
<evidence type="ECO:0000256" key="12">
    <source>
        <dbReference type="ARBA" id="ARBA00023136"/>
    </source>
</evidence>
<feature type="binding site" evidence="16">
    <location>
        <position position="832"/>
    </location>
    <ligand>
        <name>Mg(2+)</name>
        <dbReference type="ChEBI" id="CHEBI:18420"/>
    </ligand>
</feature>
<dbReference type="InterPro" id="IPR018303">
    <property type="entry name" value="ATPase_P-typ_P_site"/>
</dbReference>
<feature type="compositionally biased region" description="Basic residues" evidence="17">
    <location>
        <begin position="1923"/>
        <end position="1941"/>
    </location>
</feature>
<accession>A0A058Z2N0</accession>
<evidence type="ECO:0000256" key="17">
    <source>
        <dbReference type="SAM" id="MobiDB-lite"/>
    </source>
</evidence>
<feature type="binding site" evidence="15">
    <location>
        <position position="1433"/>
    </location>
    <ligand>
        <name>ATP</name>
        <dbReference type="ChEBI" id="CHEBI:30616"/>
    </ligand>
</feature>
<dbReference type="GeneID" id="20529541"/>
<feature type="binding site" evidence="16">
    <location>
        <position position="834"/>
    </location>
    <ligand>
        <name>Mg(2+)</name>
        <dbReference type="ChEBI" id="CHEBI:18420"/>
    </ligand>
</feature>
<dbReference type="Pfam" id="PF00122">
    <property type="entry name" value="E1-E2_ATPase"/>
    <property type="match status" value="1"/>
</dbReference>
<feature type="binding site" evidence="15">
    <location>
        <position position="834"/>
    </location>
    <ligand>
        <name>ATP</name>
        <dbReference type="ChEBI" id="CHEBI:30616"/>
    </ligand>
</feature>
<feature type="binding site" evidence="15">
    <location>
        <position position="1526"/>
    </location>
    <ligand>
        <name>ATP</name>
        <dbReference type="ChEBI" id="CHEBI:30616"/>
    </ligand>
</feature>
<evidence type="ECO:0000256" key="13">
    <source>
        <dbReference type="ARBA" id="ARBA00034036"/>
    </source>
</evidence>
<dbReference type="NCBIfam" id="TIGR01652">
    <property type="entry name" value="ATPase-Plipid"/>
    <property type="match status" value="1"/>
</dbReference>
<dbReference type="InterPro" id="IPR006539">
    <property type="entry name" value="P-type_ATPase_IV"/>
</dbReference>
<feature type="compositionally biased region" description="Low complexity" evidence="17">
    <location>
        <begin position="1178"/>
        <end position="1188"/>
    </location>
</feature>
<evidence type="ECO:0000313" key="23">
    <source>
        <dbReference type="Proteomes" id="UP000030693"/>
    </source>
</evidence>
<feature type="compositionally biased region" description="Gly residues" evidence="17">
    <location>
        <begin position="56"/>
        <end position="80"/>
    </location>
</feature>
<feature type="binding site" evidence="15">
    <location>
        <position position="1532"/>
    </location>
    <ligand>
        <name>ATP</name>
        <dbReference type="ChEBI" id="CHEBI:30616"/>
    </ligand>
</feature>
<evidence type="ECO:0000256" key="10">
    <source>
        <dbReference type="ARBA" id="ARBA00022967"/>
    </source>
</evidence>
<evidence type="ECO:0000313" key="22">
    <source>
        <dbReference type="EMBL" id="KCV68524.1"/>
    </source>
</evidence>
<feature type="binding site" evidence="15">
    <location>
        <position position="1556"/>
    </location>
    <ligand>
        <name>ATP</name>
        <dbReference type="ChEBI" id="CHEBI:30616"/>
    </ligand>
</feature>
<dbReference type="InterPro" id="IPR008250">
    <property type="entry name" value="ATPase_P-typ_transduc_dom_A_sf"/>
</dbReference>
<feature type="domain" description="P-type ATPase N-terminal" evidence="20">
    <location>
        <begin position="254"/>
        <end position="309"/>
    </location>
</feature>
<feature type="binding site" evidence="15">
    <location>
        <position position="1434"/>
    </location>
    <ligand>
        <name>ATP</name>
        <dbReference type="ChEBI" id="CHEBI:30616"/>
    </ligand>
</feature>
<feature type="binding site" evidence="15">
    <location>
        <position position="1555"/>
    </location>
    <ligand>
        <name>ATP</name>
        <dbReference type="ChEBI" id="CHEBI:30616"/>
    </ligand>
</feature>
<keyword evidence="6 16" id="KW-0479">Metal-binding</keyword>
<evidence type="ECO:0000256" key="2">
    <source>
        <dbReference type="ARBA" id="ARBA00004308"/>
    </source>
</evidence>
<gene>
    <name evidence="22" type="ORF">H696_04816</name>
</gene>
<feature type="binding site" evidence="16">
    <location>
        <position position="1552"/>
    </location>
    <ligand>
        <name>Mg(2+)</name>
        <dbReference type="ChEBI" id="CHEBI:18420"/>
    </ligand>
</feature>
<evidence type="ECO:0000256" key="8">
    <source>
        <dbReference type="ARBA" id="ARBA00022840"/>
    </source>
</evidence>
<evidence type="ECO:0000259" key="20">
    <source>
        <dbReference type="Pfam" id="PF16209"/>
    </source>
</evidence>
<feature type="region of interest" description="Disordered" evidence="17">
    <location>
        <begin position="794"/>
        <end position="817"/>
    </location>
</feature>
<evidence type="ECO:0000256" key="14">
    <source>
        <dbReference type="PIRSR" id="PIRSR606539-1"/>
    </source>
</evidence>
<feature type="binding site" evidence="15">
    <location>
        <position position="1222"/>
    </location>
    <ligand>
        <name>ATP</name>
        <dbReference type="ChEBI" id="CHEBI:30616"/>
    </ligand>
</feature>
<feature type="compositionally biased region" description="Pro residues" evidence="17">
    <location>
        <begin position="794"/>
        <end position="811"/>
    </location>
</feature>
<keyword evidence="10" id="KW-1278">Translocase</keyword>
<dbReference type="SUPFAM" id="SSF56784">
    <property type="entry name" value="HAD-like"/>
    <property type="match status" value="1"/>
</dbReference>
<dbReference type="eggNOG" id="KOG0206">
    <property type="taxonomic scope" value="Eukaryota"/>
</dbReference>
<dbReference type="FunFam" id="3.40.50.1000:FF:000190">
    <property type="entry name" value="Phospholipid-transporting ATPase"/>
    <property type="match status" value="1"/>
</dbReference>
<feature type="compositionally biased region" description="Low complexity" evidence="17">
    <location>
        <begin position="475"/>
        <end position="488"/>
    </location>
</feature>
<dbReference type="EMBL" id="KB932208">
    <property type="protein sequence ID" value="KCV68524.1"/>
    <property type="molecule type" value="Genomic_DNA"/>
</dbReference>
<feature type="binding site" evidence="15">
    <location>
        <position position="1063"/>
    </location>
    <ligand>
        <name>ATP</name>
        <dbReference type="ChEBI" id="CHEBI:30616"/>
    </ligand>
</feature>
<dbReference type="SUPFAM" id="SSF81653">
    <property type="entry name" value="Calcium ATPase, transduction domain A"/>
    <property type="match status" value="1"/>
</dbReference>
<comment type="subcellular location">
    <subcellularLocation>
        <location evidence="2">Endomembrane system</location>
    </subcellularLocation>
    <subcellularLocation>
        <location evidence="1">Membrane</location>
        <topology evidence="1">Multi-pass membrane protein</topology>
    </subcellularLocation>
</comment>
<feature type="binding site" evidence="15">
    <location>
        <position position="1254"/>
    </location>
    <ligand>
        <name>ATP</name>
        <dbReference type="ChEBI" id="CHEBI:30616"/>
    </ligand>
</feature>
<feature type="transmembrane region" description="Helical" evidence="18">
    <location>
        <begin position="1642"/>
        <end position="1662"/>
    </location>
</feature>
<feature type="transmembrane region" description="Helical" evidence="18">
    <location>
        <begin position="1749"/>
        <end position="1768"/>
    </location>
</feature>
<evidence type="ECO:0000256" key="11">
    <source>
        <dbReference type="ARBA" id="ARBA00022989"/>
    </source>
</evidence>
<feature type="transmembrane region" description="Helical" evidence="18">
    <location>
        <begin position="1721"/>
        <end position="1742"/>
    </location>
</feature>
<evidence type="ECO:0000256" key="5">
    <source>
        <dbReference type="ARBA" id="ARBA00022692"/>
    </source>
</evidence>
<dbReference type="InterPro" id="IPR023299">
    <property type="entry name" value="ATPase_P-typ_cyto_dom_N"/>
</dbReference>
<protein>
    <recommendedName>
        <fullName evidence="4">P-type phospholipid transporter</fullName>
        <ecNumber evidence="4">7.6.2.1</ecNumber>
    </recommendedName>
</protein>
<dbReference type="STRING" id="691883.A0A058Z2N0"/>
<evidence type="ECO:0000256" key="1">
    <source>
        <dbReference type="ARBA" id="ARBA00004141"/>
    </source>
</evidence>
<feature type="active site" description="4-aspartylphosphate intermediate" evidence="14">
    <location>
        <position position="832"/>
    </location>
</feature>
<dbReference type="InterPro" id="IPR044492">
    <property type="entry name" value="P_typ_ATPase_HD_dom"/>
</dbReference>
<feature type="domain" description="P-type ATPase A" evidence="19">
    <location>
        <begin position="341"/>
        <end position="401"/>
    </location>
</feature>
<feature type="compositionally biased region" description="Basic and acidic residues" evidence="17">
    <location>
        <begin position="458"/>
        <end position="467"/>
    </location>
</feature>
<feature type="transmembrane region" description="Helical" evidence="18">
    <location>
        <begin position="1797"/>
        <end position="1817"/>
    </location>
</feature>
<feature type="compositionally biased region" description="Low complexity" evidence="17">
    <location>
        <begin position="552"/>
        <end position="588"/>
    </location>
</feature>
<keyword evidence="8 15" id="KW-0067">ATP-binding</keyword>
<dbReference type="PROSITE" id="PS00154">
    <property type="entry name" value="ATPASE_E1_E2"/>
    <property type="match status" value="1"/>
</dbReference>
<feature type="binding site" evidence="15">
    <location>
        <position position="1352"/>
    </location>
    <ligand>
        <name>ATP</name>
        <dbReference type="ChEBI" id="CHEBI:30616"/>
    </ligand>
</feature>
<evidence type="ECO:0000259" key="19">
    <source>
        <dbReference type="Pfam" id="PF00122"/>
    </source>
</evidence>
<feature type="binding site" evidence="15">
    <location>
        <position position="832"/>
    </location>
    <ligand>
        <name>ATP</name>
        <dbReference type="ChEBI" id="CHEBI:30616"/>
    </ligand>
</feature>
<feature type="region of interest" description="Disordered" evidence="17">
    <location>
        <begin position="126"/>
        <end position="175"/>
    </location>
</feature>
<dbReference type="OrthoDB" id="377733at2759"/>
<feature type="region of interest" description="Disordered" evidence="17">
    <location>
        <begin position="1"/>
        <end position="102"/>
    </location>
</feature>
<feature type="binding site" evidence="15">
    <location>
        <position position="833"/>
    </location>
    <ligand>
        <name>ATP</name>
        <dbReference type="ChEBI" id="CHEBI:30616"/>
    </ligand>
</feature>
<evidence type="ECO:0000256" key="15">
    <source>
        <dbReference type="PIRSR" id="PIRSR606539-2"/>
    </source>
</evidence>
<dbReference type="RefSeq" id="XP_009496956.1">
    <property type="nucleotide sequence ID" value="XM_009498681.1"/>
</dbReference>
<dbReference type="GO" id="GO:0016887">
    <property type="term" value="F:ATP hydrolysis activity"/>
    <property type="evidence" value="ECO:0007669"/>
    <property type="project" value="InterPro"/>
</dbReference>
<dbReference type="GO" id="GO:0140326">
    <property type="term" value="F:ATPase-coupled intramembrane lipid transporter activity"/>
    <property type="evidence" value="ECO:0007669"/>
    <property type="project" value="UniProtKB-EC"/>
</dbReference>
<proteinExistence type="inferred from homology"/>
<evidence type="ECO:0000256" key="6">
    <source>
        <dbReference type="ARBA" id="ARBA00022723"/>
    </source>
</evidence>
<comment type="cofactor">
    <cofactor evidence="16">
        <name>Mg(2+)</name>
        <dbReference type="ChEBI" id="CHEBI:18420"/>
    </cofactor>
</comment>
<dbReference type="SFLD" id="SFLDG00002">
    <property type="entry name" value="C1.7:_P-type_atpase_like"/>
    <property type="match status" value="1"/>
</dbReference>
<feature type="transmembrane region" description="Helical" evidence="18">
    <location>
        <begin position="1692"/>
        <end position="1715"/>
    </location>
</feature>
<feature type="transmembrane region" description="Helical" evidence="18">
    <location>
        <begin position="1609"/>
        <end position="1630"/>
    </location>
</feature>
<keyword evidence="11 18" id="KW-1133">Transmembrane helix</keyword>
<keyword evidence="5 18" id="KW-0812">Transmembrane</keyword>
<dbReference type="SFLD" id="SFLDS00003">
    <property type="entry name" value="Haloacid_Dehalogenase"/>
    <property type="match status" value="1"/>
</dbReference>
<keyword evidence="7 15" id="KW-0547">Nucleotide-binding</keyword>
<evidence type="ECO:0000256" key="7">
    <source>
        <dbReference type="ARBA" id="ARBA00022741"/>
    </source>
</evidence>
<feature type="region of interest" description="Disordered" evidence="17">
    <location>
        <begin position="1112"/>
        <end position="1147"/>
    </location>
</feature>
<feature type="domain" description="P-type ATPase C-terminal" evidence="21">
    <location>
        <begin position="1578"/>
        <end position="1818"/>
    </location>
</feature>
<feature type="region of interest" description="Disordered" evidence="17">
    <location>
        <begin position="890"/>
        <end position="909"/>
    </location>
</feature>
<feature type="compositionally biased region" description="Low complexity" evidence="17">
    <location>
        <begin position="622"/>
        <end position="645"/>
    </location>
</feature>
<dbReference type="GO" id="GO:0005886">
    <property type="term" value="C:plasma membrane"/>
    <property type="evidence" value="ECO:0007669"/>
    <property type="project" value="TreeGrafter"/>
</dbReference>
<evidence type="ECO:0000256" key="4">
    <source>
        <dbReference type="ARBA" id="ARBA00012189"/>
    </source>
</evidence>
<dbReference type="PANTHER" id="PTHR24092:SF218">
    <property type="entry name" value="PHOSPHOLIPID-TRANSPORTING ATPASE"/>
    <property type="match status" value="1"/>
</dbReference>
<dbReference type="InterPro" id="IPR023298">
    <property type="entry name" value="ATPase_P-typ_TM_dom_sf"/>
</dbReference>
<comment type="catalytic activity">
    <reaction evidence="13">
        <text>ATP + H2O + phospholipidSide 1 = ADP + phosphate + phospholipidSide 2.</text>
        <dbReference type="EC" id="7.6.2.1"/>
    </reaction>
</comment>
<dbReference type="SFLD" id="SFLDF00027">
    <property type="entry name" value="p-type_atpase"/>
    <property type="match status" value="1"/>
</dbReference>
<comment type="similarity">
    <text evidence="3">Belongs to the cation transport ATPase (P-type) (TC 3.A.3) family. Type IV subfamily.</text>
</comment>
<dbReference type="Pfam" id="PF16209">
    <property type="entry name" value="PhoLip_ATPase_N"/>
    <property type="match status" value="1"/>
</dbReference>
<feature type="compositionally biased region" description="Polar residues" evidence="17">
    <location>
        <begin position="1"/>
        <end position="23"/>
    </location>
</feature>
<feature type="binding site" evidence="15">
    <location>
        <position position="1432"/>
    </location>
    <ligand>
        <name>ATP</name>
        <dbReference type="ChEBI" id="CHEBI:30616"/>
    </ligand>
</feature>
<dbReference type="NCBIfam" id="TIGR01494">
    <property type="entry name" value="ATPase_P-type"/>
    <property type="match status" value="1"/>
</dbReference>
<keyword evidence="12 18" id="KW-0472">Membrane</keyword>
<evidence type="ECO:0000256" key="3">
    <source>
        <dbReference type="ARBA" id="ARBA00008109"/>
    </source>
</evidence>
<sequence length="2012" mass="211658">MSLSPHASSDQSEGSTPYTSQSPLIVVPAGRPAPEQPIDLTGAPHEPVSILANAGAGAGAGSGGNSSGAGTGADGGGHGAGSHAAAGRPRVTFAEPEPEPAGLVVDAFSDEDDFLDDEEDAFYEEDLHDGFDPGHSSGDESDEPPCDCAHSGDPNQVRARGDLHRHGPASAGTGAARSLVPWAGSSSRAATDTVAQAPRVIFIGSIGDGSADQQATFHLASLLSLSWWMSIMSWCWARPEDQIEPSSLAMPHPQNSNFVQNAVSTSKYTILTFLPKFLFEQFGRASNFFFLVCACLTLVPNVGVISPALAAAPLLVVIVLSAFKELIEDFLRYWADRQTNRRPVMVLRQGQFVPVRSGAICVGDTLCLAKDDAVPADIVLISTSEPQGVCFVETASIDGETNLKIRSALPITHRLKRLDQFSRLAGSIQCEQPNSRLYTFSGLAELTLQPRAGGGHAPAREHHEHHGASPPLGPGPAAGDGASACASPTMPGSPGSNVPGTPGRSPRLPTRSVSLRAQRPVASPSRRGRSVDLSGRAGSDLDFLTGPPPVEAGVSGASPPLAPGPAQLLLDGPSAGPGGSVASPRAPATDMDAPHAGPGALRIQIPASPTGGRGPETGGGPLPVASAAPTPVASALPPTTPLAPAGGDNRKLIEPYNVVLRGSHIRNTAWAVGIVVYAGQETKLFKNSAAAPIKESSLQRRLNHMVLLMFLCIVILAIILTVTRASTDRIRGRPWYLGQRTANPGTDDTAIVYTLRAILLLQNMIPLTLFFQLEIARFIQGFLIAKDPALRAPALPPPADGSPAPPPPYPPSKASTTNLNEQLGQVEHIFSDKTGTLTRNKMVFQRCVIDGLVFGGPYADEGSFMRAPYFDRSSILDAIQGTPYVPPSSMGSQVLAGTGRPRSESISSRVARPSVVDAFMVALAVCQTVIPEDVSLSAAEQEKTPSPADPPVRPSVASPGDGPGGLSLPPPPVTGAGGSSASVSIPMGDLSAPGAASSGASPAGSVASLASGASRGSGSLTGAGPGGGADGDGGLALVAGAEAEDGLLQAPGMINYRASSPDEDALVRAARSCGYFFHKREIDVAFVRVGGILPPDRARALAEAEAKADGLGADGSFLSPGDKDELEADGTSIGRTPSLAGTDASSISRPAKRSIGARLAGAFRALHAAVTGSAGQQAAGADGADALGAGSGPTPPADYDPLEGRGLGAVDRKYHVLHINDFSSARKRMSVVIELPPEAGRHACGAPRRVLFCKGADDTILSRLAPFVAGPEGAFPGPGPGAGGSSIVAGSGPGTGGGGAQVTGWDTASGTPAAEIAGRPAGFYGLSDVLHTQRAVASTRRALNTFARLGLRTLCIAWRELSPGEYAHWRSNYLDGIDDLANRDEALERASDAIERELILLGATAIEDRLQAGVPESIELLLRAGIRLWVLTGDKQETAINIAHSCRLLNSQTEIIITPSPALTVAPQVSASATGDSSPTEPYDTPNRSLVIDGSALLYIMREDAQDLRDRFLDLALQCRTVICCRVSPMQKANMVQLVRKRSSSNTLAIGDGANDVAMIQAASIGVGVHGEEGSQAVRAADYAVGQFRFLTRLLLVHGAWSYHRQSLLILYQFFIQVVFNMLLFFFQFINSLSMQTMYQALLHIFFFTVFTGLPVMLAAVLDRHLSANQLLSHPEAYRSLKIRPLFSMRVFWIRSLMATMVAGLLMLFSLAAASPQHVSMMSFGATLYTLVMLTVSAVLIVDMTRITLIIVLSLLGSLAVFIFLQFYTGELLNLSSDFYVYYRIYRQLLTADARSWVAFLAAPTTAALLLVTVKYWGIQRFPSDIQILNELKWVKLQARQWGVIRDGAGKVFGPFTRCVEAMQEHFAGGPAGPEDMELGDVSADMSGGMAPFDSLSPWEAAGRMARRATPCCWTSPAPRTRRRCRRMRRPARPAARRPPCRRLPSPRPRAPRSRNRSWCGCMPSRPAGRAAVASPPRPTGGSCAGLSAGVARSTPWQPGRMPARRPVWPRY</sequence>
<dbReference type="InterPro" id="IPR023214">
    <property type="entry name" value="HAD_sf"/>
</dbReference>
<evidence type="ECO:0000256" key="16">
    <source>
        <dbReference type="PIRSR" id="PIRSR606539-3"/>
    </source>
</evidence>
<dbReference type="Proteomes" id="UP000030693">
    <property type="component" value="Unassembled WGS sequence"/>
</dbReference>
<dbReference type="InterPro" id="IPR036412">
    <property type="entry name" value="HAD-like_sf"/>
</dbReference>
<feature type="transmembrane region" description="Helical" evidence="18">
    <location>
        <begin position="706"/>
        <end position="726"/>
    </location>
</feature>
<dbReference type="InterPro" id="IPR059000">
    <property type="entry name" value="ATPase_P-type_domA"/>
</dbReference>
<feature type="region of interest" description="Disordered" evidence="17">
    <location>
        <begin position="1923"/>
        <end position="2012"/>
    </location>
</feature>
<dbReference type="Pfam" id="PF16212">
    <property type="entry name" value="PhoLip_ATPase_C"/>
    <property type="match status" value="1"/>
</dbReference>
<feature type="compositionally biased region" description="Gly residues" evidence="17">
    <location>
        <begin position="611"/>
        <end position="621"/>
    </location>
</feature>
<dbReference type="Pfam" id="PF08282">
    <property type="entry name" value="Hydrolase_3"/>
    <property type="match status" value="1"/>
</dbReference>
<dbReference type="SUPFAM" id="SSF81665">
    <property type="entry name" value="Calcium ATPase, transmembrane domain M"/>
    <property type="match status" value="1"/>
</dbReference>
<dbReference type="PANTHER" id="PTHR24092">
    <property type="entry name" value="PROBABLE PHOSPHOLIPID-TRANSPORTING ATPASE"/>
    <property type="match status" value="1"/>
</dbReference>
<keyword evidence="9 16" id="KW-0460">Magnesium</keyword>
<dbReference type="Gene3D" id="3.40.1110.10">
    <property type="entry name" value="Calcium-transporting ATPase, cytoplasmic domain N"/>
    <property type="match status" value="2"/>
</dbReference>
<dbReference type="Gene3D" id="2.70.150.10">
    <property type="entry name" value="Calcium-transporting ATPase, cytoplasmic transduction domain A"/>
    <property type="match status" value="1"/>
</dbReference>
<reference evidence="22" key="1">
    <citation type="submission" date="2013-04" db="EMBL/GenBank/DDBJ databases">
        <title>The Genome Sequence of Fonticula alba ATCC 38817.</title>
        <authorList>
            <consortium name="The Broad Institute Genomics Platform"/>
            <person name="Russ C."/>
            <person name="Cuomo C."/>
            <person name="Burger G."/>
            <person name="Gray M.W."/>
            <person name="Holland P.W.H."/>
            <person name="King N."/>
            <person name="Lang F.B.F."/>
            <person name="Roger A.J."/>
            <person name="Ruiz-Trillo I."/>
            <person name="Brown M."/>
            <person name="Walker B."/>
            <person name="Young S."/>
            <person name="Zeng Q."/>
            <person name="Gargeya S."/>
            <person name="Fitzgerald M."/>
            <person name="Haas B."/>
            <person name="Abouelleil A."/>
            <person name="Allen A.W."/>
            <person name="Alvarado L."/>
            <person name="Arachchi H.M."/>
            <person name="Berlin A.M."/>
            <person name="Chapman S.B."/>
            <person name="Gainer-Dewar J."/>
            <person name="Goldberg J."/>
            <person name="Griggs A."/>
            <person name="Gujja S."/>
            <person name="Hansen M."/>
            <person name="Howarth C."/>
            <person name="Imamovic A."/>
            <person name="Ireland A."/>
            <person name="Larimer J."/>
            <person name="McCowan C."/>
            <person name="Murphy C."/>
            <person name="Pearson M."/>
            <person name="Poon T.W."/>
            <person name="Priest M."/>
            <person name="Roberts A."/>
            <person name="Saif S."/>
            <person name="Shea T."/>
            <person name="Sisk P."/>
            <person name="Sykes S."/>
            <person name="Wortman J."/>
            <person name="Nusbaum C."/>
            <person name="Birren B."/>
        </authorList>
    </citation>
    <scope>NUCLEOTIDE SEQUENCE [LARGE SCALE GENOMIC DNA]</scope>
    <source>
        <strain evidence="22">ATCC 38817</strain>
    </source>
</reference>
<dbReference type="InterPro" id="IPR032631">
    <property type="entry name" value="P-type_ATPase_N"/>
</dbReference>
<dbReference type="GO" id="GO:0005524">
    <property type="term" value="F:ATP binding"/>
    <property type="evidence" value="ECO:0007669"/>
    <property type="project" value="UniProtKB-KW"/>
</dbReference>
<dbReference type="InterPro" id="IPR001757">
    <property type="entry name" value="P_typ_ATPase"/>
</dbReference>
<dbReference type="GO" id="GO:0000287">
    <property type="term" value="F:magnesium ion binding"/>
    <property type="evidence" value="ECO:0007669"/>
    <property type="project" value="InterPro"/>
</dbReference>
<feature type="binding site" evidence="16">
    <location>
        <position position="1556"/>
    </location>
    <ligand>
        <name>Mg(2+)</name>
        <dbReference type="ChEBI" id="CHEBI:18420"/>
    </ligand>
</feature>
<name>A0A058Z2N0_FONAL</name>
<feature type="region of interest" description="Disordered" evidence="17">
    <location>
        <begin position="937"/>
        <end position="1027"/>
    </location>
</feature>
<feature type="region of interest" description="Disordered" evidence="17">
    <location>
        <begin position="1178"/>
        <end position="1204"/>
    </location>
</feature>
<feature type="compositionally biased region" description="Low complexity" evidence="17">
    <location>
        <begin position="979"/>
        <end position="1018"/>
    </location>
</feature>
<evidence type="ECO:0000256" key="9">
    <source>
        <dbReference type="ARBA" id="ARBA00022842"/>
    </source>
</evidence>
<organism evidence="22">
    <name type="scientific">Fonticula alba</name>
    <name type="common">Slime mold</name>
    <dbReference type="NCBI Taxonomy" id="691883"/>
    <lineage>
        <taxon>Eukaryota</taxon>
        <taxon>Rotosphaerida</taxon>
        <taxon>Fonticulaceae</taxon>
        <taxon>Fonticula</taxon>
    </lineage>
</organism>
<dbReference type="InterPro" id="IPR032630">
    <property type="entry name" value="P_typ_ATPase_c"/>
</dbReference>
<dbReference type="EC" id="7.6.2.1" evidence="4"/>
<keyword evidence="23" id="KW-1185">Reference proteome</keyword>